<sequence length="320" mass="33505">MRLSRLSDATAWAAELAAVARGAEVQPLESAVGAPGSVVYLGSVAARERIWLQFDAASDPTAVVAAAWAVVESVTSERVSRHRLPVVGRACLAVALPAQGRLARPEPVPYLDGGLLGAQGSVLAAMRRFQPTWLVHFQDWSGTGTPSVQAVSLAGSSRTEVPAAGELGESMRVVESYLLDGDLHRRLDGGGRLRTWLGQPTAAARALGEAPDPRACAMTARYVERMGYRTPRSLSGAERARVLEESAVIEVGPGRYIPRPAWRRLGGGNLAELALTELGAGGLTGQTLGGSVSRRAGQALALAEGAVVHRLNLDVTEGGP</sequence>
<evidence type="ECO:0000313" key="1">
    <source>
        <dbReference type="EMBL" id="CAA9244041.1"/>
    </source>
</evidence>
<accession>A0A6J4I8V1</accession>
<dbReference type="AlphaFoldDB" id="A0A6J4I8V1"/>
<dbReference type="EMBL" id="CADCTC010000106">
    <property type="protein sequence ID" value="CAA9244041.1"/>
    <property type="molecule type" value="Genomic_DNA"/>
</dbReference>
<reference evidence="1" key="1">
    <citation type="submission" date="2020-02" db="EMBL/GenBank/DDBJ databases">
        <authorList>
            <person name="Meier V. D."/>
        </authorList>
    </citation>
    <scope>NUCLEOTIDE SEQUENCE</scope>
    <source>
        <strain evidence="1">AVDCRST_MAG77</strain>
    </source>
</reference>
<organism evidence="1">
    <name type="scientific">uncultured Chloroflexota bacterium</name>
    <dbReference type="NCBI Taxonomy" id="166587"/>
    <lineage>
        <taxon>Bacteria</taxon>
        <taxon>Bacillati</taxon>
        <taxon>Chloroflexota</taxon>
        <taxon>environmental samples</taxon>
    </lineage>
</organism>
<proteinExistence type="predicted"/>
<gene>
    <name evidence="1" type="ORF">AVDCRST_MAG77-1687</name>
</gene>
<protein>
    <submittedName>
        <fullName evidence="1">Uncharacterized protein</fullName>
    </submittedName>
</protein>
<name>A0A6J4I8V1_9CHLR</name>